<comment type="caution">
    <text evidence="5">The sequence shown here is derived from an EMBL/GenBank/DDBJ whole genome shotgun (WGS) entry which is preliminary data.</text>
</comment>
<dbReference type="InterPro" id="IPR015421">
    <property type="entry name" value="PyrdxlP-dep_Trfase_major"/>
</dbReference>
<dbReference type="Gene3D" id="3.90.1150.10">
    <property type="entry name" value="Aspartate Aminotransferase, domain 1"/>
    <property type="match status" value="1"/>
</dbReference>
<dbReference type="InterPro" id="IPR015424">
    <property type="entry name" value="PyrdxlP-dep_Trfase"/>
</dbReference>
<dbReference type="SUPFAM" id="SSF53383">
    <property type="entry name" value="PLP-dependent transferases"/>
    <property type="match status" value="1"/>
</dbReference>
<dbReference type="AlphaFoldDB" id="A0AAE3GPS0"/>
<keyword evidence="6" id="KW-1185">Reference proteome</keyword>
<evidence type="ECO:0000256" key="2">
    <source>
        <dbReference type="ARBA" id="ARBA00022898"/>
    </source>
</evidence>
<comment type="cofactor">
    <cofactor evidence="1 4">
        <name>pyridoxal 5'-phosphate</name>
        <dbReference type="ChEBI" id="CHEBI:597326"/>
    </cofactor>
</comment>
<evidence type="ECO:0000256" key="4">
    <source>
        <dbReference type="RuleBase" id="RU362118"/>
    </source>
</evidence>
<evidence type="ECO:0000313" key="6">
    <source>
        <dbReference type="Proteomes" id="UP001206128"/>
    </source>
</evidence>
<dbReference type="EMBL" id="JAMTCK010000022">
    <property type="protein sequence ID" value="MCP2169933.1"/>
    <property type="molecule type" value="Genomic_DNA"/>
</dbReference>
<dbReference type="GO" id="GO:0005737">
    <property type="term" value="C:cytoplasm"/>
    <property type="evidence" value="ECO:0007669"/>
    <property type="project" value="TreeGrafter"/>
</dbReference>
<dbReference type="InterPro" id="IPR015422">
    <property type="entry name" value="PyrdxlP-dep_Trfase_small"/>
</dbReference>
<organism evidence="5 6">
    <name type="scientific">Goodfellowiella coeruleoviolacea</name>
    <dbReference type="NCBI Taxonomy" id="334858"/>
    <lineage>
        <taxon>Bacteria</taxon>
        <taxon>Bacillati</taxon>
        <taxon>Actinomycetota</taxon>
        <taxon>Actinomycetes</taxon>
        <taxon>Pseudonocardiales</taxon>
        <taxon>Pseudonocardiaceae</taxon>
        <taxon>Goodfellowiella</taxon>
    </lineage>
</organism>
<dbReference type="InterPro" id="IPR000277">
    <property type="entry name" value="Cys/Met-Metab_PyrdxlP-dep_enz"/>
</dbReference>
<dbReference type="Pfam" id="PF01053">
    <property type="entry name" value="Cys_Met_Meta_PP"/>
    <property type="match status" value="1"/>
</dbReference>
<gene>
    <name evidence="5" type="ORF">LX83_006819</name>
</gene>
<name>A0AAE3GPS0_9PSEU</name>
<evidence type="ECO:0000313" key="5">
    <source>
        <dbReference type="EMBL" id="MCP2169933.1"/>
    </source>
</evidence>
<dbReference type="GO" id="GO:0030170">
    <property type="term" value="F:pyridoxal phosphate binding"/>
    <property type="evidence" value="ECO:0007669"/>
    <property type="project" value="InterPro"/>
</dbReference>
<proteinExistence type="inferred from homology"/>
<dbReference type="RefSeq" id="WP_253779492.1">
    <property type="nucleotide sequence ID" value="NZ_JAMTCK010000022.1"/>
</dbReference>
<reference evidence="5" key="1">
    <citation type="submission" date="2022-06" db="EMBL/GenBank/DDBJ databases">
        <title>Genomic Encyclopedia of Archaeal and Bacterial Type Strains, Phase II (KMG-II): from individual species to whole genera.</title>
        <authorList>
            <person name="Goeker M."/>
        </authorList>
    </citation>
    <scope>NUCLEOTIDE SEQUENCE</scope>
    <source>
        <strain evidence="5">DSM 43935</strain>
    </source>
</reference>
<dbReference type="NCBIfam" id="NF005758">
    <property type="entry name" value="PRK07582.1"/>
    <property type="match status" value="1"/>
</dbReference>
<feature type="modified residue" description="N6-(pyridoxal phosphate)lysine" evidence="3">
    <location>
        <position position="206"/>
    </location>
</feature>
<dbReference type="PIRSF" id="PIRSF001434">
    <property type="entry name" value="CGS"/>
    <property type="match status" value="1"/>
</dbReference>
<dbReference type="GO" id="GO:0019343">
    <property type="term" value="P:cysteine biosynthetic process via cystathionine"/>
    <property type="evidence" value="ECO:0007669"/>
    <property type="project" value="TreeGrafter"/>
</dbReference>
<comment type="similarity">
    <text evidence="4">Belongs to the trans-sulfuration enzymes family.</text>
</comment>
<protein>
    <submittedName>
        <fullName evidence="5">Cystathionine gamma-lyase</fullName>
    </submittedName>
</protein>
<accession>A0AAE3GPS0</accession>
<keyword evidence="2 3" id="KW-0663">Pyridoxal phosphate</keyword>
<evidence type="ECO:0000256" key="3">
    <source>
        <dbReference type="PIRSR" id="PIRSR001434-2"/>
    </source>
</evidence>
<dbReference type="PANTHER" id="PTHR11808:SF85">
    <property type="entry name" value="CYSTATHIONINE GAMMA-LYASE-RELATED"/>
    <property type="match status" value="1"/>
</dbReference>
<evidence type="ECO:0000256" key="1">
    <source>
        <dbReference type="ARBA" id="ARBA00001933"/>
    </source>
</evidence>
<sequence>MTANETGGAEHVQWGDGTRCVHAGEPTPAAGMPFRAGPVLAATYHLGVDGDIPEDFYGRAANPTWRALETAIGELDGGHCVLFPSGMSAIATLARLVLRPGDTVVLPSDGYYLARKHIASGMSALDLDVREVPTPGEWSAEVLAGARLVLLETPSNPGMDVCDIAAIAARAHAHGALVAVDNTTATPLGQQPLRLGADVSLASDTKALAGHSDVVLGHVSTADAELADRLRAARTESGAIPGPFEVWLAHRGLGTLDLRLERQARNAAALHRVLAEHPGVRGVRWPGAPGDPAHPVAARQMRRFGGVLCFELPSVAAVSAFTSASRLLASATSFGGLHTTVDRRAQWGDPVPAGLVRLSAGCEDTDDLVADVRVALAAALSTG</sequence>
<dbReference type="GO" id="GO:0019346">
    <property type="term" value="P:transsulfuration"/>
    <property type="evidence" value="ECO:0007669"/>
    <property type="project" value="InterPro"/>
</dbReference>
<dbReference type="GO" id="GO:0004123">
    <property type="term" value="F:cystathionine gamma-lyase activity"/>
    <property type="evidence" value="ECO:0007669"/>
    <property type="project" value="TreeGrafter"/>
</dbReference>
<dbReference type="PANTHER" id="PTHR11808">
    <property type="entry name" value="TRANS-SULFURATION ENZYME FAMILY MEMBER"/>
    <property type="match status" value="1"/>
</dbReference>
<dbReference type="Proteomes" id="UP001206128">
    <property type="component" value="Unassembled WGS sequence"/>
</dbReference>
<dbReference type="Gene3D" id="3.40.640.10">
    <property type="entry name" value="Type I PLP-dependent aspartate aminotransferase-like (Major domain)"/>
    <property type="match status" value="1"/>
</dbReference>